<dbReference type="Pfam" id="PF00496">
    <property type="entry name" value="SBP_bac_5"/>
    <property type="match status" value="1"/>
</dbReference>
<feature type="signal peptide" evidence="1">
    <location>
        <begin position="1"/>
        <end position="25"/>
    </location>
</feature>
<accession>A0A4R8A1J5</accession>
<dbReference type="PANTHER" id="PTHR30290:SF83">
    <property type="entry name" value="ABC TRANSPORTER SUBSTRATE-BINDING PROTEIN"/>
    <property type="match status" value="1"/>
</dbReference>
<name>A0A4R8A1J5_9ACTN</name>
<dbReference type="SUPFAM" id="SSF53850">
    <property type="entry name" value="Periplasmic binding protein-like II"/>
    <property type="match status" value="1"/>
</dbReference>
<dbReference type="AlphaFoldDB" id="A0A4R8A1J5"/>
<dbReference type="PIRSF" id="PIRSF002741">
    <property type="entry name" value="MppA"/>
    <property type="match status" value="1"/>
</dbReference>
<reference evidence="3 4" key="1">
    <citation type="submission" date="2019-03" db="EMBL/GenBank/DDBJ databases">
        <title>Genomic Encyclopedia of Type Strains, Phase III (KMG-III): the genomes of soil and plant-associated and newly described type strains.</title>
        <authorList>
            <person name="Whitman W."/>
        </authorList>
    </citation>
    <scope>NUCLEOTIDE SEQUENCE [LARGE SCALE GENOMIC DNA]</scope>
    <source>
        <strain evidence="3 4">VKM Ac-2570</strain>
    </source>
</reference>
<proteinExistence type="predicted"/>
<dbReference type="InterPro" id="IPR030678">
    <property type="entry name" value="Peptide/Ni-bd"/>
</dbReference>
<dbReference type="Gene3D" id="3.40.190.10">
    <property type="entry name" value="Periplasmic binding protein-like II"/>
    <property type="match status" value="1"/>
</dbReference>
<dbReference type="GO" id="GO:1904680">
    <property type="term" value="F:peptide transmembrane transporter activity"/>
    <property type="evidence" value="ECO:0007669"/>
    <property type="project" value="TreeGrafter"/>
</dbReference>
<feature type="chain" id="PRO_5039099186" evidence="1">
    <location>
        <begin position="26"/>
        <end position="534"/>
    </location>
</feature>
<dbReference type="OrthoDB" id="9796817at2"/>
<evidence type="ECO:0000313" key="4">
    <source>
        <dbReference type="Proteomes" id="UP000295447"/>
    </source>
</evidence>
<dbReference type="InterPro" id="IPR000914">
    <property type="entry name" value="SBP_5_dom"/>
</dbReference>
<protein>
    <submittedName>
        <fullName evidence="3">Peptide/nickel transport system substrate-binding protein</fullName>
    </submittedName>
</protein>
<evidence type="ECO:0000256" key="1">
    <source>
        <dbReference type="SAM" id="SignalP"/>
    </source>
</evidence>
<dbReference type="GO" id="GO:0042597">
    <property type="term" value="C:periplasmic space"/>
    <property type="evidence" value="ECO:0007669"/>
    <property type="project" value="UniProtKB-ARBA"/>
</dbReference>
<keyword evidence="4" id="KW-1185">Reference proteome</keyword>
<organism evidence="3 4">
    <name type="scientific">Kribbella kalugense</name>
    <dbReference type="NCBI Taxonomy" id="2512221"/>
    <lineage>
        <taxon>Bacteria</taxon>
        <taxon>Bacillati</taxon>
        <taxon>Actinomycetota</taxon>
        <taxon>Actinomycetes</taxon>
        <taxon>Propionibacteriales</taxon>
        <taxon>Kribbellaceae</taxon>
        <taxon>Kribbella</taxon>
    </lineage>
</organism>
<keyword evidence="1" id="KW-0732">Signal</keyword>
<dbReference type="Gene3D" id="3.10.105.10">
    <property type="entry name" value="Dipeptide-binding Protein, Domain 3"/>
    <property type="match status" value="1"/>
</dbReference>
<dbReference type="RefSeq" id="WP_134117624.1">
    <property type="nucleotide sequence ID" value="NZ_SODF01000001.1"/>
</dbReference>
<gene>
    <name evidence="3" type="ORF">EV650_2059</name>
</gene>
<dbReference type="Gene3D" id="3.90.76.10">
    <property type="entry name" value="Dipeptide-binding Protein, Domain 1"/>
    <property type="match status" value="1"/>
</dbReference>
<dbReference type="EMBL" id="SODF01000001">
    <property type="protein sequence ID" value="TDW23208.1"/>
    <property type="molecule type" value="Genomic_DNA"/>
</dbReference>
<dbReference type="GO" id="GO:0015833">
    <property type="term" value="P:peptide transport"/>
    <property type="evidence" value="ECO:0007669"/>
    <property type="project" value="TreeGrafter"/>
</dbReference>
<dbReference type="PROSITE" id="PS51257">
    <property type="entry name" value="PROKAR_LIPOPROTEIN"/>
    <property type="match status" value="1"/>
</dbReference>
<dbReference type="GO" id="GO:0043190">
    <property type="term" value="C:ATP-binding cassette (ABC) transporter complex"/>
    <property type="evidence" value="ECO:0007669"/>
    <property type="project" value="InterPro"/>
</dbReference>
<evidence type="ECO:0000259" key="2">
    <source>
        <dbReference type="Pfam" id="PF00496"/>
    </source>
</evidence>
<comment type="caution">
    <text evidence="3">The sequence shown here is derived from an EMBL/GenBank/DDBJ whole genome shotgun (WGS) entry which is preliminary data.</text>
</comment>
<dbReference type="PANTHER" id="PTHR30290">
    <property type="entry name" value="PERIPLASMIC BINDING COMPONENT OF ABC TRANSPORTER"/>
    <property type="match status" value="1"/>
</dbReference>
<evidence type="ECO:0000313" key="3">
    <source>
        <dbReference type="EMBL" id="TDW23208.1"/>
    </source>
</evidence>
<feature type="domain" description="Solute-binding protein family 5" evidence="2">
    <location>
        <begin position="82"/>
        <end position="441"/>
    </location>
</feature>
<dbReference type="InterPro" id="IPR039424">
    <property type="entry name" value="SBP_5"/>
</dbReference>
<sequence>MGLRLKHALLALLLVVLAGCTSAAASGPPPTGGELRIAMSAGNIPFPSTPPNEGYEGYRFVGNNIYDGLTRLNLDQSTTLPTPQPSLAESWTTSKDLTTWTFKLRQGVHFHDGTAFDADAVIFQFDRLRTKTSPYYDSKSAASAAAAFRYFKSWRKVDARTVQITTTQPYAWLVWDLAGIFFPSPAVVKKYGNDNYNQHASGTGPFRMTKYVDGEEMELTRNDNYWGGRVKLGRIVLYPQPEPASRLSMLQSGEVDWAEVPSPDSVQQLRNEHYQIEMGKYPHGIMPRFNLFRTPFKDNLKLRQALNYALDRQGTAALLNNVGYPATEYVYDGNPSYTKATQGYSYDVAKAKQLLAEAGYQPGQLTITMAYPTGGSGNMYPDTMMQKLQADFAAIGVHTNLRPLEWNTIISIGLDGLNAKQWSDIDILWASPAAGMIPTGYSATFFCNRPGGLPNAAGLCDPKIDAALTAASQQSDVASQYRYLQQMMDVALKNAYFLFWMHDLNLRVLSPKVHGYVQPQSWWVDFTQITVEED</sequence>
<dbReference type="Proteomes" id="UP000295447">
    <property type="component" value="Unassembled WGS sequence"/>
</dbReference>